<protein>
    <recommendedName>
        <fullName evidence="9">Protein RFT1 homolog</fullName>
    </recommendedName>
</protein>
<comment type="similarity">
    <text evidence="3 9">Belongs to the RFT1 family.</text>
</comment>
<feature type="transmembrane region" description="Helical" evidence="9">
    <location>
        <begin position="426"/>
        <end position="444"/>
    </location>
</feature>
<dbReference type="PANTHER" id="PTHR13117:SF5">
    <property type="entry name" value="PROTEIN RFT1 HOMOLOG"/>
    <property type="match status" value="1"/>
</dbReference>
<keyword evidence="4 9" id="KW-0812">Transmembrane</keyword>
<keyword evidence="11" id="KW-1185">Reference proteome</keyword>
<accession>A0A835CS00</accession>
<organism evidence="10 11">
    <name type="scientific">Aphidius gifuensis</name>
    <name type="common">Parasitoid wasp</name>
    <dbReference type="NCBI Taxonomy" id="684658"/>
    <lineage>
        <taxon>Eukaryota</taxon>
        <taxon>Metazoa</taxon>
        <taxon>Ecdysozoa</taxon>
        <taxon>Arthropoda</taxon>
        <taxon>Hexapoda</taxon>
        <taxon>Insecta</taxon>
        <taxon>Pterygota</taxon>
        <taxon>Neoptera</taxon>
        <taxon>Endopterygota</taxon>
        <taxon>Hymenoptera</taxon>
        <taxon>Apocrita</taxon>
        <taxon>Ichneumonoidea</taxon>
        <taxon>Braconidae</taxon>
        <taxon>Aphidiinae</taxon>
        <taxon>Aphidius</taxon>
    </lineage>
</organism>
<dbReference type="Pfam" id="PF04506">
    <property type="entry name" value="Rft-1"/>
    <property type="match status" value="1"/>
</dbReference>
<reference evidence="10 11" key="1">
    <citation type="submission" date="2020-08" db="EMBL/GenBank/DDBJ databases">
        <title>Aphidius gifuensis genome sequencing and assembly.</title>
        <authorList>
            <person name="Du Z."/>
        </authorList>
    </citation>
    <scope>NUCLEOTIDE SEQUENCE [LARGE SCALE GENOMIC DNA]</scope>
    <source>
        <strain evidence="10">YNYX2018</strain>
        <tissue evidence="10">Adults</tissue>
    </source>
</reference>
<evidence type="ECO:0000313" key="10">
    <source>
        <dbReference type="EMBL" id="KAF7991758.1"/>
    </source>
</evidence>
<dbReference type="GO" id="GO:0005789">
    <property type="term" value="C:endoplasmic reticulum membrane"/>
    <property type="evidence" value="ECO:0007669"/>
    <property type="project" value="UniProtKB-SubCell"/>
</dbReference>
<dbReference type="AlphaFoldDB" id="A0A835CS00"/>
<evidence type="ECO:0000256" key="2">
    <source>
        <dbReference type="ARBA" id="ARBA00004922"/>
    </source>
</evidence>
<feature type="transmembrane region" description="Helical" evidence="9">
    <location>
        <begin position="384"/>
        <end position="405"/>
    </location>
</feature>
<dbReference type="InterPro" id="IPR007594">
    <property type="entry name" value="RFT1"/>
</dbReference>
<evidence type="ECO:0000256" key="1">
    <source>
        <dbReference type="ARBA" id="ARBA00004477"/>
    </source>
</evidence>
<evidence type="ECO:0000256" key="9">
    <source>
        <dbReference type="RuleBase" id="RU365067"/>
    </source>
</evidence>
<evidence type="ECO:0000256" key="5">
    <source>
        <dbReference type="ARBA" id="ARBA00022824"/>
    </source>
</evidence>
<gene>
    <name evidence="10" type="ORF">HCN44_010559</name>
</gene>
<dbReference type="OrthoDB" id="9979195at2759"/>
<name>A0A835CS00_APHGI</name>
<keyword evidence="7 9" id="KW-0472">Membrane</keyword>
<comment type="pathway">
    <text evidence="2">Protein modification; protein glycosylation.</text>
</comment>
<feature type="transmembrane region" description="Helical" evidence="9">
    <location>
        <begin position="346"/>
        <end position="364"/>
    </location>
</feature>
<dbReference type="GO" id="GO:0006488">
    <property type="term" value="P:dolichol-linked oligosaccharide biosynthetic process"/>
    <property type="evidence" value="ECO:0007669"/>
    <property type="project" value="InterPro"/>
</dbReference>
<evidence type="ECO:0000256" key="3">
    <source>
        <dbReference type="ARBA" id="ARBA00010288"/>
    </source>
</evidence>
<feature type="transmembrane region" description="Helical" evidence="9">
    <location>
        <begin position="12"/>
        <end position="36"/>
    </location>
</feature>
<comment type="caution">
    <text evidence="9">Lacks conserved residue(s) required for the propagation of feature annotation.</text>
</comment>
<feature type="transmembrane region" description="Helical" evidence="9">
    <location>
        <begin position="117"/>
        <end position="144"/>
    </location>
</feature>
<evidence type="ECO:0000256" key="8">
    <source>
        <dbReference type="ARBA" id="ARBA00045912"/>
    </source>
</evidence>
<evidence type="ECO:0000256" key="7">
    <source>
        <dbReference type="ARBA" id="ARBA00023136"/>
    </source>
</evidence>
<dbReference type="PANTHER" id="PTHR13117">
    <property type="entry name" value="ENDOPLASMIC RETICULUM MULTISPAN TRANSMEMBRANE PROTEIN-RELATED"/>
    <property type="match status" value="1"/>
</dbReference>
<dbReference type="GO" id="GO:0034203">
    <property type="term" value="P:glycolipid translocation"/>
    <property type="evidence" value="ECO:0007669"/>
    <property type="project" value="TreeGrafter"/>
</dbReference>
<proteinExistence type="inferred from homology"/>
<evidence type="ECO:0000256" key="4">
    <source>
        <dbReference type="ARBA" id="ARBA00022692"/>
    </source>
</evidence>
<feature type="transmembrane region" description="Helical" evidence="9">
    <location>
        <begin position="81"/>
        <end position="105"/>
    </location>
</feature>
<comment type="function">
    <text evidence="8 9">Intramembrane glycolipid transporter that operates in the biosynthetic pathway of dolichol-linked oligosaccharides, the glycan precursors employed in protein asparagine (N)-glycosylation. The sequential addition of sugars to dolichol pyrophosphate produces dolichol-linked oligosaccharides containing fourteen sugars, including two GlcNAcs, nine mannoses and three glucoses. Once assembled, the oligosaccharide is transferred from the lipid to nascent proteins by oligosaccharyltransferases. The assembly of dolichol-linked oligosaccharides begins on the cytosolic side of the endoplasmic reticulum membrane and finishes in its lumen. RFT1 could mediate the translocation of the cytosolically oriented intermediate DolPP-GlcNAc2Man5, produced by ALG11, into the ER lumen where dolichol-linked oligosaccharides assembly continues. However, the intramembrane lipid transporter activity could not be confirmed in vitro.</text>
</comment>
<dbReference type="Proteomes" id="UP000639338">
    <property type="component" value="Unassembled WGS sequence"/>
</dbReference>
<evidence type="ECO:0000256" key="6">
    <source>
        <dbReference type="ARBA" id="ARBA00022989"/>
    </source>
</evidence>
<keyword evidence="5" id="KW-0256">Endoplasmic reticulum</keyword>
<feature type="transmembrane region" description="Helical" evidence="9">
    <location>
        <begin position="488"/>
        <end position="506"/>
    </location>
</feature>
<comment type="subcellular location">
    <subcellularLocation>
        <location evidence="1 9">Endoplasmic reticulum membrane</location>
        <topology evidence="1 9">Multi-pass membrane protein</topology>
    </subcellularLocation>
</comment>
<feature type="transmembrane region" description="Helical" evidence="9">
    <location>
        <begin position="177"/>
        <end position="203"/>
    </location>
</feature>
<comment type="caution">
    <text evidence="10">The sequence shown here is derived from an EMBL/GenBank/DDBJ whole genome shotgun (WGS) entry which is preliminary data.</text>
</comment>
<evidence type="ECO:0000313" key="11">
    <source>
        <dbReference type="Proteomes" id="UP000639338"/>
    </source>
</evidence>
<dbReference type="EMBL" id="JACMRX010000004">
    <property type="protein sequence ID" value="KAF7991758.1"/>
    <property type="molecule type" value="Genomic_DNA"/>
</dbReference>
<feature type="transmembrane region" description="Helical" evidence="9">
    <location>
        <begin position="151"/>
        <end position="171"/>
    </location>
</feature>
<keyword evidence="6 9" id="KW-1133">Transmembrane helix</keyword>
<sequence length="553" mass="63385">MSKNILGSSLENASLNIVFQIFCRLLTFILNAFVVRYVGQEILGVMNVRLLLLESTILFLSREPFFKACLTNTAEHNWAQVVNLLWLTVPLCGVMSIFFGYIWLYKLPMSDGLPADYAFAVFSVALSCIIHMSSLVVQLISVAFLFNGFKIIVDTLMIVFRTILFVSMILYKAENALFAFSVAQLASTLFYTISHYIFFYWYIKKIDNDKKKIKKYEIPMNNENIDDNFDNEFPFKSIFEFLPGYMNNRDSTFDNKLVILTWSFFRQGFLKQILTEGERMIMTVIPVLTFAQQGTYEIINNLGSLAARFIFRPIEDSGYFYFTQMVKRDEKINQQNPSKIQESVEVLTNLCAIVTSIGFIVLVFGQSYSSTLLWIYGGDKFTEYLPVLLLRAHCLAVLLLGINGVTECYTNATADSATINKSNLTMIYQSIIFLGASCILVYILGPVGFILGNCINMSLRIFHSVSFINERHHDTNLKPLDGIYPKRLFSILLVVSGLVTTITQYYSMWIHLIVGTIMFACVMSSWMYEHKELVILGIKKLRKRRNQRLSKND</sequence>